<feature type="transmembrane region" description="Helical" evidence="7">
    <location>
        <begin position="56"/>
        <end position="77"/>
    </location>
</feature>
<feature type="transmembrane region" description="Helical" evidence="7">
    <location>
        <begin position="169"/>
        <end position="191"/>
    </location>
</feature>
<proteinExistence type="inferred from homology"/>
<feature type="transmembrane region" description="Helical" evidence="7">
    <location>
        <begin position="268"/>
        <end position="285"/>
    </location>
</feature>
<dbReference type="Proteomes" id="UP000663505">
    <property type="component" value="Chromosome"/>
</dbReference>
<dbReference type="RefSeq" id="WP_206654914.1">
    <property type="nucleotide sequence ID" value="NZ_CP071182.1"/>
</dbReference>
<name>A0A9X7Z5R6_9BACL</name>
<feature type="domain" description="EamA" evidence="8">
    <location>
        <begin position="30"/>
        <end position="158"/>
    </location>
</feature>
<dbReference type="KEGG" id="afx:JZ786_13265"/>
<evidence type="ECO:0000256" key="2">
    <source>
        <dbReference type="ARBA" id="ARBA00007362"/>
    </source>
</evidence>
<dbReference type="EMBL" id="CP071182">
    <property type="protein sequence ID" value="QSO45545.1"/>
    <property type="molecule type" value="Genomic_DNA"/>
</dbReference>
<dbReference type="AlphaFoldDB" id="A0A9X7Z5R6"/>
<feature type="transmembrane region" description="Helical" evidence="7">
    <location>
        <begin position="89"/>
        <end position="109"/>
    </location>
</feature>
<evidence type="ECO:0000259" key="8">
    <source>
        <dbReference type="Pfam" id="PF00892"/>
    </source>
</evidence>
<feature type="transmembrane region" description="Helical" evidence="7">
    <location>
        <begin position="146"/>
        <end position="163"/>
    </location>
</feature>
<comment type="subcellular location">
    <subcellularLocation>
        <location evidence="1">Cell membrane</location>
        <topology evidence="1">Multi-pass membrane protein</topology>
    </subcellularLocation>
</comment>
<protein>
    <submittedName>
        <fullName evidence="9">DMT family transporter</fullName>
    </submittedName>
</protein>
<comment type="similarity">
    <text evidence="2">Belongs to the EamA transporter family.</text>
</comment>
<keyword evidence="3" id="KW-1003">Cell membrane</keyword>
<dbReference type="Pfam" id="PF00892">
    <property type="entry name" value="EamA"/>
    <property type="match status" value="2"/>
</dbReference>
<dbReference type="InterPro" id="IPR037185">
    <property type="entry name" value="EmrE-like"/>
</dbReference>
<reference evidence="9 10" key="1">
    <citation type="submission" date="2021-02" db="EMBL/GenBank/DDBJ databases">
        <title>Alicyclobacillus curvatus sp. nov. and Alicyclobacillus mengziensis sp. nov., two acidophilic bacteria isolated from acid mine drainage.</title>
        <authorList>
            <person name="Huang Y."/>
        </authorList>
    </citation>
    <scope>NUCLEOTIDE SEQUENCE [LARGE SCALE GENOMIC DNA]</scope>
    <source>
        <strain evidence="9 10">S30H14</strain>
    </source>
</reference>
<evidence type="ECO:0000256" key="1">
    <source>
        <dbReference type="ARBA" id="ARBA00004651"/>
    </source>
</evidence>
<feature type="transmembrane region" description="Helical" evidence="7">
    <location>
        <begin position="236"/>
        <end position="256"/>
    </location>
</feature>
<evidence type="ECO:0000256" key="6">
    <source>
        <dbReference type="ARBA" id="ARBA00023136"/>
    </source>
</evidence>
<dbReference type="InterPro" id="IPR051258">
    <property type="entry name" value="Diverse_Substrate_Transporter"/>
</dbReference>
<feature type="transmembrane region" description="Helical" evidence="7">
    <location>
        <begin position="115"/>
        <end position="134"/>
    </location>
</feature>
<keyword evidence="4 7" id="KW-0812">Transmembrane</keyword>
<dbReference type="PANTHER" id="PTHR42920:SF5">
    <property type="entry name" value="EAMA DOMAIN-CONTAINING PROTEIN"/>
    <property type="match status" value="1"/>
</dbReference>
<evidence type="ECO:0000256" key="4">
    <source>
        <dbReference type="ARBA" id="ARBA00022692"/>
    </source>
</evidence>
<dbReference type="GO" id="GO:0005886">
    <property type="term" value="C:plasma membrane"/>
    <property type="evidence" value="ECO:0007669"/>
    <property type="project" value="UniProtKB-SubCell"/>
</dbReference>
<gene>
    <name evidence="9" type="ORF">JZ786_13265</name>
</gene>
<feature type="transmembrane region" description="Helical" evidence="7">
    <location>
        <begin position="25"/>
        <end position="44"/>
    </location>
</feature>
<evidence type="ECO:0000313" key="9">
    <source>
        <dbReference type="EMBL" id="QSO45545.1"/>
    </source>
</evidence>
<accession>A0A9X7Z5R6</accession>
<keyword evidence="5 7" id="KW-1133">Transmembrane helix</keyword>
<dbReference type="PANTHER" id="PTHR42920">
    <property type="entry name" value="OS03G0707200 PROTEIN-RELATED"/>
    <property type="match status" value="1"/>
</dbReference>
<feature type="transmembrane region" description="Helical" evidence="7">
    <location>
        <begin position="198"/>
        <end position="216"/>
    </location>
</feature>
<feature type="domain" description="EamA" evidence="8">
    <location>
        <begin position="168"/>
        <end position="308"/>
    </location>
</feature>
<feature type="transmembrane region" description="Helical" evidence="7">
    <location>
        <begin position="291"/>
        <end position="309"/>
    </location>
</feature>
<evidence type="ECO:0000256" key="3">
    <source>
        <dbReference type="ARBA" id="ARBA00022475"/>
    </source>
</evidence>
<dbReference type="SUPFAM" id="SSF103481">
    <property type="entry name" value="Multidrug resistance efflux transporter EmrE"/>
    <property type="match status" value="2"/>
</dbReference>
<evidence type="ECO:0000256" key="5">
    <source>
        <dbReference type="ARBA" id="ARBA00022989"/>
    </source>
</evidence>
<evidence type="ECO:0000313" key="10">
    <source>
        <dbReference type="Proteomes" id="UP000663505"/>
    </source>
</evidence>
<dbReference type="InterPro" id="IPR000620">
    <property type="entry name" value="EamA_dom"/>
</dbReference>
<keyword evidence="10" id="KW-1185">Reference proteome</keyword>
<sequence>MSSILSMFNMKQEQASGRYLQHSRLWPWLSGMTSIILVTAIWGYSNVVMRQGEGSIAPTVLMWMRFGVAGVLMLPALIRIRLSWKNWTIGLATGFLLGISVLAQCWAMLSIPVDEVAFITALYVVFTPLAMAIIQRTSPSMRMWMAILLSFIGVALLIGKLTLNLHVGAFWALVAAIGLSGQIIFTTYLANTLSSIKLASLQSVGAGLTLTAAVLVQGYFQPSVYHGLFHWTATEWYFIGFLAVMGTVVAVFMQAFGQARISATDAALAFNMEPVWTVVFAWAILRQGMSVVQAVGAVLIVSSLMIVSTPKKGVQ</sequence>
<organism evidence="9 10">
    <name type="scientific">Alicyclobacillus mengziensis</name>
    <dbReference type="NCBI Taxonomy" id="2931921"/>
    <lineage>
        <taxon>Bacteria</taxon>
        <taxon>Bacillati</taxon>
        <taxon>Bacillota</taxon>
        <taxon>Bacilli</taxon>
        <taxon>Bacillales</taxon>
        <taxon>Alicyclobacillaceae</taxon>
        <taxon>Alicyclobacillus</taxon>
    </lineage>
</organism>
<keyword evidence="6 7" id="KW-0472">Membrane</keyword>
<evidence type="ECO:0000256" key="7">
    <source>
        <dbReference type="SAM" id="Phobius"/>
    </source>
</evidence>